<proteinExistence type="predicted"/>
<dbReference type="GO" id="GO:0030170">
    <property type="term" value="F:pyridoxal phosphate binding"/>
    <property type="evidence" value="ECO:0007669"/>
    <property type="project" value="InterPro"/>
</dbReference>
<dbReference type="Gene3D" id="3.40.640.10">
    <property type="entry name" value="Type I PLP-dependent aspartate aminotransferase-like (Major domain)"/>
    <property type="match status" value="1"/>
</dbReference>
<dbReference type="PANTHER" id="PTHR43643:SF3">
    <property type="entry name" value="HISTIDINOL-PHOSPHATE AMINOTRANSFERASE"/>
    <property type="match status" value="1"/>
</dbReference>
<evidence type="ECO:0000259" key="4">
    <source>
        <dbReference type="Pfam" id="PF00155"/>
    </source>
</evidence>
<evidence type="ECO:0000256" key="3">
    <source>
        <dbReference type="ARBA" id="ARBA00022898"/>
    </source>
</evidence>
<dbReference type="SUPFAM" id="SSF53383">
    <property type="entry name" value="PLP-dependent transferases"/>
    <property type="match status" value="1"/>
</dbReference>
<keyword evidence="3" id="KW-0663">Pyridoxal phosphate</keyword>
<dbReference type="Pfam" id="PF00155">
    <property type="entry name" value="Aminotran_1_2"/>
    <property type="match status" value="1"/>
</dbReference>
<evidence type="ECO:0000256" key="1">
    <source>
        <dbReference type="ARBA" id="ARBA00022576"/>
    </source>
</evidence>
<evidence type="ECO:0000256" key="2">
    <source>
        <dbReference type="ARBA" id="ARBA00022679"/>
    </source>
</evidence>
<gene>
    <name evidence="5" type="ORF">S01H4_09545</name>
</gene>
<evidence type="ECO:0000313" key="5">
    <source>
        <dbReference type="EMBL" id="GAG57130.1"/>
    </source>
</evidence>
<dbReference type="InterPro" id="IPR015421">
    <property type="entry name" value="PyrdxlP-dep_Trfase_major"/>
</dbReference>
<protein>
    <recommendedName>
        <fullName evidence="4">Aminotransferase class I/classII large domain-containing protein</fullName>
    </recommendedName>
</protein>
<dbReference type="InterPro" id="IPR015424">
    <property type="entry name" value="PyrdxlP-dep_Trfase"/>
</dbReference>
<dbReference type="InterPro" id="IPR050106">
    <property type="entry name" value="HistidinolP_aminotransfase"/>
</dbReference>
<sequence>MSVKPREATKKVKPYIPGKPIEELKRELGITEEILKLASNENPVGTSPKALEAIKESIGETYLYPDDECFYLKRGLSKHLGVNAENLIVGNGSVELILIASMVYLTPDDEFIMGDQSFALGKISATLMGAIFTGITEKDYTHDLNAIRDAVSEKTKIIYIDNPCNPLGTKLSRKGIEDFVNSIPDGILIILDEAYYEFVRDE</sequence>
<feature type="non-terminal residue" evidence="5">
    <location>
        <position position="202"/>
    </location>
</feature>
<dbReference type="CDD" id="cd00609">
    <property type="entry name" value="AAT_like"/>
    <property type="match status" value="1"/>
</dbReference>
<feature type="domain" description="Aminotransferase class I/classII large" evidence="4">
    <location>
        <begin position="33"/>
        <end position="201"/>
    </location>
</feature>
<comment type="caution">
    <text evidence="5">The sequence shown here is derived from an EMBL/GenBank/DDBJ whole genome shotgun (WGS) entry which is preliminary data.</text>
</comment>
<name>X0YM34_9ZZZZ</name>
<dbReference type="EMBL" id="BART01003472">
    <property type="protein sequence ID" value="GAG57130.1"/>
    <property type="molecule type" value="Genomic_DNA"/>
</dbReference>
<dbReference type="PANTHER" id="PTHR43643">
    <property type="entry name" value="HISTIDINOL-PHOSPHATE AMINOTRANSFERASE 2"/>
    <property type="match status" value="1"/>
</dbReference>
<dbReference type="AlphaFoldDB" id="X0YM34"/>
<reference evidence="5" key="1">
    <citation type="journal article" date="2014" name="Front. Microbiol.">
        <title>High frequency of phylogenetically diverse reductive dehalogenase-homologous genes in deep subseafloor sedimentary metagenomes.</title>
        <authorList>
            <person name="Kawai M."/>
            <person name="Futagami T."/>
            <person name="Toyoda A."/>
            <person name="Takaki Y."/>
            <person name="Nishi S."/>
            <person name="Hori S."/>
            <person name="Arai W."/>
            <person name="Tsubouchi T."/>
            <person name="Morono Y."/>
            <person name="Uchiyama I."/>
            <person name="Ito T."/>
            <person name="Fujiyama A."/>
            <person name="Inagaki F."/>
            <person name="Takami H."/>
        </authorList>
    </citation>
    <scope>NUCLEOTIDE SEQUENCE</scope>
    <source>
        <strain evidence="5">Expedition CK06-06</strain>
    </source>
</reference>
<dbReference type="GO" id="GO:0008483">
    <property type="term" value="F:transaminase activity"/>
    <property type="evidence" value="ECO:0007669"/>
    <property type="project" value="UniProtKB-KW"/>
</dbReference>
<accession>X0YM34</accession>
<keyword evidence="1" id="KW-0032">Aminotransferase</keyword>
<dbReference type="InterPro" id="IPR004839">
    <property type="entry name" value="Aminotransferase_I/II_large"/>
</dbReference>
<organism evidence="5">
    <name type="scientific">marine sediment metagenome</name>
    <dbReference type="NCBI Taxonomy" id="412755"/>
    <lineage>
        <taxon>unclassified sequences</taxon>
        <taxon>metagenomes</taxon>
        <taxon>ecological metagenomes</taxon>
    </lineage>
</organism>
<keyword evidence="2" id="KW-0808">Transferase</keyword>